<feature type="coiled-coil region" evidence="1">
    <location>
        <begin position="617"/>
        <end position="644"/>
    </location>
</feature>
<dbReference type="EMBL" id="JAPFFF010000043">
    <property type="protein sequence ID" value="KAK8840829.1"/>
    <property type="molecule type" value="Genomic_DNA"/>
</dbReference>
<feature type="coiled-coil region" evidence="1">
    <location>
        <begin position="1193"/>
        <end position="1220"/>
    </location>
</feature>
<feature type="coiled-coil region" evidence="1">
    <location>
        <begin position="905"/>
        <end position="932"/>
    </location>
</feature>
<feature type="coiled-coil region" evidence="1">
    <location>
        <begin position="2057"/>
        <end position="2084"/>
    </location>
</feature>
<feature type="coiled-coil region" evidence="1">
    <location>
        <begin position="1769"/>
        <end position="1796"/>
    </location>
</feature>
<gene>
    <name evidence="2" type="ORF">M9Y10_027655</name>
</gene>
<dbReference type="Gene3D" id="3.30.420.40">
    <property type="match status" value="1"/>
</dbReference>
<feature type="coiled-coil region" evidence="1">
    <location>
        <begin position="1481"/>
        <end position="1508"/>
    </location>
</feature>
<feature type="coiled-coil region" evidence="1">
    <location>
        <begin position="274"/>
        <end position="301"/>
    </location>
</feature>
<protein>
    <recommendedName>
        <fullName evidence="4">Calponin-homology (CH) domain-containing protein</fullName>
    </recommendedName>
</protein>
<evidence type="ECO:0008006" key="4">
    <source>
        <dbReference type="Google" id="ProtNLM"/>
    </source>
</evidence>
<name>A0ABR2H3P4_9EUKA</name>
<dbReference type="Proteomes" id="UP001470230">
    <property type="component" value="Unassembled WGS sequence"/>
</dbReference>
<comment type="caution">
    <text evidence="2">The sequence shown here is derived from an EMBL/GenBank/DDBJ whole genome shotgun (WGS) entry which is preliminary data.</text>
</comment>
<dbReference type="SUPFAM" id="SSF53067">
    <property type="entry name" value="Actin-like ATPase domain"/>
    <property type="match status" value="1"/>
</dbReference>
<keyword evidence="1" id="KW-0175">Coiled coil</keyword>
<organism evidence="2 3">
    <name type="scientific">Tritrichomonas musculus</name>
    <dbReference type="NCBI Taxonomy" id="1915356"/>
    <lineage>
        <taxon>Eukaryota</taxon>
        <taxon>Metamonada</taxon>
        <taxon>Parabasalia</taxon>
        <taxon>Tritrichomonadida</taxon>
        <taxon>Tritrichomonadidae</taxon>
        <taxon>Tritrichomonas</taxon>
    </lineage>
</organism>
<evidence type="ECO:0000313" key="2">
    <source>
        <dbReference type="EMBL" id="KAK8840829.1"/>
    </source>
</evidence>
<dbReference type="Gene3D" id="3.90.640.10">
    <property type="entry name" value="Actin, Chain A, domain 4"/>
    <property type="match status" value="1"/>
</dbReference>
<accession>A0ABR2H3P4</accession>
<evidence type="ECO:0000313" key="3">
    <source>
        <dbReference type="Proteomes" id="UP001470230"/>
    </source>
</evidence>
<evidence type="ECO:0000256" key="1">
    <source>
        <dbReference type="SAM" id="Coils"/>
    </source>
</evidence>
<reference evidence="2 3" key="1">
    <citation type="submission" date="2024-04" db="EMBL/GenBank/DDBJ databases">
        <title>Tritrichomonas musculus Genome.</title>
        <authorList>
            <person name="Alves-Ferreira E."/>
            <person name="Grigg M."/>
            <person name="Lorenzi H."/>
            <person name="Galac M."/>
        </authorList>
    </citation>
    <scope>NUCLEOTIDE SEQUENCE [LARGE SCALE GENOMIC DNA]</scope>
    <source>
        <strain evidence="2 3">EAF2021</strain>
    </source>
</reference>
<dbReference type="InterPro" id="IPR043129">
    <property type="entry name" value="ATPase_NBD"/>
</dbReference>
<keyword evidence="3" id="KW-1185">Reference proteome</keyword>
<proteinExistence type="predicted"/>
<sequence length="3100" mass="368465">MLKSKAEHEILKDVIKNLANIGFGYSKVNDFEDFKMYFPNFIKDLLDDSGFPEWKNIPDTWIGKDVRKEERIKINYSIVMNYLIQKCPKFKFYKKDDSNYSDGDLISITCKILEVFFISRSEKSLTNKVLLYLKDFEPILKIENMTNSWINGIPYISILSKASNGTIENIDKGNSKSNYNIIRESFQLLNIPFVLTEECISQKPQIGICNCIQITLFFKSINYMDETDESNVLKTSEATQIQEKQNATRNQEISIIPKNQESPNTIAKQDIVNDQKRAEELKKYENKINEYNEAIHVTIKLLFEEKAKFEELSKCSCNEDITSLRNYCHKYNSSERAKCQQQIFKVYDLWGILKRRSDQLKMPIPDDLIKIDEVKQKFDHLNEIIKMKSENLNNEEINVKNHYDEIHNIDNLTDAREKYNQLKNEFDIDKWSQFKKESFIYILGEKLQRYENTLKETMNKYDSLIKEFNEIHESINNEIHNNSEDLNSFDIDSIQKYILNQNNMNSKKICYIQKSIKSLETIYDKIKDSFSSIKNIDPNIQIDISHDNFQLKQDSNNKIYNDLKQKDANTIKYSKYLTDYQSLCQKMMNIFDNDQNQFDSLKNISSYDDIQKIKDFISKYNESITNKKENIQNIENNLIHIEQISNIIQIPIPDDLIKIDEVKQKFDHLNEIIKMKSENLNNEEINVKNHYDEIHNIDNLTDAREKYNHLKNEFDMDKWSQFKKESFIYILGEKLQRYENTLKETMNKYDSLIKEFNEIHESINNEIHNNSEDLNSFDIDSIQKYILNQNNMNSKKICYIQKSIKSLETIYDKIKDSFSSIKNIDPNIQIDISHDNFQLKQDSNNKVYNDLKQKDANTIKYSKYLTDYQSLCQKMMNIFDNDQKQYDSLKNISSYDDIQKIKDFISKYNESITNKKENIQNIENNLIHIEQISNIIQIPIPDDLIKIDEVKQKFDHLNEIIKMKSENLNNEEINVKNHYDEIHNIDNLTDAREKYNHLKNEFDMDKWSQFKKESFIYILGEKLQRYENTLKETMNKYDSLIKEFNEIHESINNEIHNNSEDLNSFDIDSIQKYILNQNNMNSKKICYIQKSIKSLETIYDKIKDSFSSIKNIDPNIQIDISHDNFQLKQDSNNKVYNDLKQKDANTIKYSKYLTDYQSLCQKMMNIFDNDQKQYDSLKNISSYDDIQKIKDFISKYNESITNKKENIQNIENNLIHIEQISNIIQIPIPDDLIKIDEVKQKFDHLNEIIKMKSENLNNEEINVKNHYDEIHNIDNLTDAREKYNHLKNEFDMDKWSQFKKESFIYILGEKLQRYENTLKETMNKYDSLIKEFNEIHESINNEIHNNSEDLNSFDIDSIQKYILNQNNMNSKKICYIQKSIKSLETIYDKIKDSFSSIKNIDPNIQIDISHDNFQLKQDSNNKIYNDLKQKDANTIKYSKYLTDYQSLCQKMMNIFDNDQNQFDSLKNISSYDDIQKIKDFISKYNESITNKKENIQNIENNLIHIEQISNIIQIPIPDDLIKIDEVKQKFDHLNEIIKMKSENLNNEEINVKNHYDEIHNIDNLTDAREKYNHLKNEFDMDKWSQFKKESFIYILGEKLQRYENTLKETMNKYDSLIKEFNEIHESINNEIHNNSEDLNSFDIDSIQKYILNQNNMNSKKICYIQKSIKSLETIYDKIKDSFSSIKNIDPNIQIDISHDNFQLKQDSNNKVYNDLKQKDANTIKYSKYLTDYQSLCQKMMNIFDNDQKQYDSLKNISSYDDIQKIKDFISKYNESITNKKENIQNIENNLIHIEQISNIIQIPIPDDLIKIDEVKQKFDHLNEIIKMKSENLNNEEINVKNHYDEIHNIDNLTDAREKYNHLKNEFDMDKWSQFKKESFIYILGEKLQRYENTLKETMNKYDSLIKEFNEIHESINNEIHNNSEDLNSFDIDSIQKYILNQNNMNSKKICYIQKSIKSLETIYDKIKDSFSSIKNIDPNIQIDISHDNFQLKQDSNNKIYNDLKQKDANTIKYSKYLTDYQSLCQKMMNIFDNDQNQFDSLKNISSYDDIQKIKDFISKYNESITNKKENIQNIENNLIHIEQISNIIQIPIPDDLIKIDEVKQKFDHLNEIIKMKSENLNNEEINVKNHYDEIHNIDNLTDAREKYNHLKNEFDMDKWSQFKKESFIYILGEKLQRYENTLKETMNKYDSLIKEFNEIHESINNEIHNNSENLMQIQDSISKLNELFNYIKDFNKNIRQIDPSIQFAISENEIQLKIENANKDYEEYLKNVINSIIEKEYDSINCIAKNISLELEQFSKYDNQYSVDLYSKVKAEHSIIFPNYDKINNLLKLSPNNSEWLIKIEEVSKIFDNYKQEYDDKLKVIQKRQEECILIENELNKMKIILSNVQLYDLKASFNRLKEAIEQVGIVNDMKNWTNIAEGKTIDLYNQSIKYISTKMNEYTYKIKEAFNSTVEEIKLEVDEASLIYVNSPIMQEDDFYIYKMRRLNKFQTDIDDFQSIDELIHLGILYEIEASKLIIQQAKILIQQKIDIIQSKFKELIDQKLFEFEKDQEKIKKYLISESNKTNNIMNYNDKCEDILTQILKIDELKSENEKFLVKIDMSHANKIRESYECFYIFFKSTLLLNPDFRLQKLKKQFSEYGNQNIIICACSLYINIFRENKIDFDIKEEDLMKIEDFVQYVLASYYPFGINILQQIQRYITKPLNKRQMFEVELLSESIKCMEEPELYLLNSFEFINIFIRNNDEYFNLQEEIENNSKLTQNDQLIKILSKFKLLLKENDESFKKKGSFLFIDFGSFKIKYMYYEAETNGKQYNEYEPKITFQNSLRSRYDPSDYEKMESILDNYSDKEIENLIVCLHQHDEEKISLICKAVSKCYLYKKIKYFNFLSPYVGVVCNGKNDSGIAVDLGDLSLSIVPVFDYKELNECAIYHPHCGYDIALEFQNNLKPDSCFQMDIIKYSSTRKNELIWSMHNLVRVGINPKELKKYVNIGNHLITSSGSIQAPETILFNNTFNLSRKIIEVAKNASEKTNQNINIFLSNIVIGGGVSYTNGLIEKLKSDIKRQYPMADIIENGKFQQIDGLYTMASCTNFLLNQKDFI</sequence>